<sequence length="53" mass="6276">MLLIPAYVEILWPFAALSVRLRCFNAFPRIQPHVEFTHDAPFNRFENTVAIFR</sequence>
<dbReference type="WBParaSite" id="ALUE_0000190301-mRNA-1">
    <property type="protein sequence ID" value="ALUE_0000190301-mRNA-1"/>
    <property type="gene ID" value="ALUE_0000190301"/>
</dbReference>
<keyword evidence="1" id="KW-1185">Reference proteome</keyword>
<dbReference type="Proteomes" id="UP000036681">
    <property type="component" value="Unplaced"/>
</dbReference>
<reference evidence="2" key="1">
    <citation type="submission" date="2017-02" db="UniProtKB">
        <authorList>
            <consortium name="WormBaseParasite"/>
        </authorList>
    </citation>
    <scope>IDENTIFICATION</scope>
</reference>
<dbReference type="AlphaFoldDB" id="A0A0M3HK58"/>
<name>A0A0M3HK58_ASCLU</name>
<proteinExistence type="predicted"/>
<evidence type="ECO:0000313" key="2">
    <source>
        <dbReference type="WBParaSite" id="ALUE_0000190301-mRNA-1"/>
    </source>
</evidence>
<organism evidence="1 2">
    <name type="scientific">Ascaris lumbricoides</name>
    <name type="common">Giant roundworm</name>
    <dbReference type="NCBI Taxonomy" id="6252"/>
    <lineage>
        <taxon>Eukaryota</taxon>
        <taxon>Metazoa</taxon>
        <taxon>Ecdysozoa</taxon>
        <taxon>Nematoda</taxon>
        <taxon>Chromadorea</taxon>
        <taxon>Rhabditida</taxon>
        <taxon>Spirurina</taxon>
        <taxon>Ascaridomorpha</taxon>
        <taxon>Ascaridoidea</taxon>
        <taxon>Ascarididae</taxon>
        <taxon>Ascaris</taxon>
    </lineage>
</organism>
<accession>A0A0M3HK58</accession>
<evidence type="ECO:0000313" key="1">
    <source>
        <dbReference type="Proteomes" id="UP000036681"/>
    </source>
</evidence>
<protein>
    <submittedName>
        <fullName evidence="2">Secreted protein</fullName>
    </submittedName>
</protein>